<dbReference type="FunFam" id="2.80.10.50:FF:000067">
    <property type="entry name" value="BnaC05g19630D protein"/>
    <property type="match status" value="1"/>
</dbReference>
<sequence>MDFFLKAKTVRLRSHHDKYLLAEDDEESVSQDRNGSPKTARWTVEPVPGSDSIIRLKSCYGKYLTASNQHFLLGMTGRKVLQTVPRRLDSSVEWEPVREGGQVKLKTRYGNFLRANGGLPPWRNSVTHDIPHRSATLDWILWDVDVVENRVLQSLTGHAHYLQKIVSHSDSLDFESTSPPSISIKSGDYLGHGKSDGRTIYYHVADKSTVVDDDANEGCSLNFKGNGVDELTQKLKEDTGLEDIVVCTRSPLNGELYPLRLQLPPNNADMHVILVQPSSKGLYDTKHGSRKRCNRACWMALGISHLVVLSDQRLDGFEVKQIGRIVIWYSEKLAIM</sequence>
<dbReference type="Gene3D" id="2.80.10.50">
    <property type="match status" value="1"/>
</dbReference>
<name>A0A9Q0U8T3_SALPP</name>
<organism evidence="3 4">
    <name type="scientific">Salix purpurea</name>
    <name type="common">Purple osier willow</name>
    <dbReference type="NCBI Taxonomy" id="77065"/>
    <lineage>
        <taxon>Eukaryota</taxon>
        <taxon>Viridiplantae</taxon>
        <taxon>Streptophyta</taxon>
        <taxon>Embryophyta</taxon>
        <taxon>Tracheophyta</taxon>
        <taxon>Spermatophyta</taxon>
        <taxon>Magnoliopsida</taxon>
        <taxon>eudicotyledons</taxon>
        <taxon>Gunneridae</taxon>
        <taxon>Pentapetalae</taxon>
        <taxon>rosids</taxon>
        <taxon>fabids</taxon>
        <taxon>Malpighiales</taxon>
        <taxon>Salicaceae</taxon>
        <taxon>Saliceae</taxon>
        <taxon>Salix</taxon>
    </lineage>
</organism>
<dbReference type="InterPro" id="IPR008999">
    <property type="entry name" value="Actin-crosslinking"/>
</dbReference>
<keyword evidence="4" id="KW-1185">Reference proteome</keyword>
<evidence type="ECO:0000259" key="1">
    <source>
        <dbReference type="Pfam" id="PF04601"/>
    </source>
</evidence>
<dbReference type="Pfam" id="PF22932">
    <property type="entry name" value="Ubiq_DUF_assoc"/>
    <property type="match status" value="1"/>
</dbReference>
<dbReference type="EMBL" id="JAPFFK010000013">
    <property type="protein sequence ID" value="KAJ6725551.1"/>
    <property type="molecule type" value="Genomic_DNA"/>
</dbReference>
<reference evidence="3" key="1">
    <citation type="submission" date="2022-11" db="EMBL/GenBank/DDBJ databases">
        <authorList>
            <person name="Hyden B.L."/>
            <person name="Feng K."/>
            <person name="Yates T."/>
            <person name="Jawdy S."/>
            <person name="Smart L.B."/>
            <person name="Muchero W."/>
        </authorList>
    </citation>
    <scope>NUCLEOTIDE SEQUENCE</scope>
    <source>
        <tissue evidence="3">Shoot tip</tissue>
    </source>
</reference>
<dbReference type="PANTHER" id="PTHR31205">
    <property type="entry name" value="ACTIN CROSS-LINKING PROTEIN (DUF569)"/>
    <property type="match status" value="1"/>
</dbReference>
<dbReference type="InterPro" id="IPR054726">
    <property type="entry name" value="Ubiq_DUF569-assoc"/>
</dbReference>
<proteinExistence type="predicted"/>
<dbReference type="SUPFAM" id="SSF50405">
    <property type="entry name" value="Actin-crosslinking proteins"/>
    <property type="match status" value="1"/>
</dbReference>
<protein>
    <submittedName>
        <fullName evidence="3">CROSS-LINKING PROTEIN putative (DUF569)-RELATED</fullName>
    </submittedName>
</protein>
<comment type="caution">
    <text evidence="3">The sequence shown here is derived from an EMBL/GenBank/DDBJ whole genome shotgun (WGS) entry which is preliminary data.</text>
</comment>
<dbReference type="OrthoDB" id="842428at2759"/>
<dbReference type="CDD" id="cd23340">
    <property type="entry name" value="beta-trefoil_FSCN_ACP-like"/>
    <property type="match status" value="1"/>
</dbReference>
<feature type="domain" description="DUF569" evidence="1">
    <location>
        <begin position="1"/>
        <end position="142"/>
    </location>
</feature>
<evidence type="ECO:0000259" key="2">
    <source>
        <dbReference type="Pfam" id="PF22932"/>
    </source>
</evidence>
<accession>A0A9Q0U8T3</accession>
<gene>
    <name evidence="3" type="ORF">OIU79_003845</name>
</gene>
<dbReference type="Pfam" id="PF04601">
    <property type="entry name" value="DUF569"/>
    <property type="match status" value="1"/>
</dbReference>
<dbReference type="Proteomes" id="UP001151532">
    <property type="component" value="Chromosome 8"/>
</dbReference>
<feature type="domain" description="DUF569" evidence="2">
    <location>
        <begin position="197"/>
        <end position="274"/>
    </location>
</feature>
<dbReference type="PANTHER" id="PTHR31205:SF69">
    <property type="entry name" value="ACTIN CROSS-LINKING PROTEIN (DUF569)"/>
    <property type="match status" value="1"/>
</dbReference>
<evidence type="ECO:0000313" key="4">
    <source>
        <dbReference type="Proteomes" id="UP001151532"/>
    </source>
</evidence>
<evidence type="ECO:0000313" key="3">
    <source>
        <dbReference type="EMBL" id="KAJ6725551.1"/>
    </source>
</evidence>
<reference evidence="3" key="2">
    <citation type="journal article" date="2023" name="Int. J. Mol. Sci.">
        <title>De Novo Assembly and Annotation of 11 Diverse Shrub Willow (Salix) Genomes Reveals Novel Gene Organization in Sex-Linked Regions.</title>
        <authorList>
            <person name="Hyden B."/>
            <person name="Feng K."/>
            <person name="Yates T.B."/>
            <person name="Jawdy S."/>
            <person name="Cereghino C."/>
            <person name="Smart L.B."/>
            <person name="Muchero W."/>
        </authorList>
    </citation>
    <scope>NUCLEOTIDE SEQUENCE</scope>
    <source>
        <tissue evidence="3">Shoot tip</tissue>
    </source>
</reference>
<dbReference type="InterPro" id="IPR007679">
    <property type="entry name" value="DUF569"/>
</dbReference>
<dbReference type="AlphaFoldDB" id="A0A9Q0U8T3"/>